<feature type="compositionally biased region" description="Low complexity" evidence="1">
    <location>
        <begin position="192"/>
        <end position="201"/>
    </location>
</feature>
<feature type="compositionally biased region" description="Pro residues" evidence="1">
    <location>
        <begin position="202"/>
        <end position="255"/>
    </location>
</feature>
<dbReference type="OrthoDB" id="3362534at2"/>
<dbReference type="KEGG" id="afs:AFR_08490"/>
<evidence type="ECO:0000313" key="5">
    <source>
        <dbReference type="Proteomes" id="UP000017746"/>
    </source>
</evidence>
<evidence type="ECO:0000256" key="1">
    <source>
        <dbReference type="SAM" id="MobiDB-lite"/>
    </source>
</evidence>
<dbReference type="STRING" id="1246995.AFR_08490"/>
<feature type="region of interest" description="Disordered" evidence="1">
    <location>
        <begin position="192"/>
        <end position="265"/>
    </location>
</feature>
<feature type="domain" description="BEACH" evidence="3">
    <location>
        <begin position="261"/>
        <end position="296"/>
    </location>
</feature>
<name>U5VT48_9ACTN</name>
<reference evidence="4 5" key="1">
    <citation type="journal article" date="2014" name="J. Biotechnol.">
        <title>Complete genome sequence of the actinobacterium Actinoplanes friuliensis HAG 010964, producer of the lipopeptide antibiotic friulimycin.</title>
        <authorList>
            <person name="Ruckert C."/>
            <person name="Szczepanowski R."/>
            <person name="Albersmeier A."/>
            <person name="Goesmann A."/>
            <person name="Fischer N."/>
            <person name="Steinkamper A."/>
            <person name="Puhler A."/>
            <person name="Biener R."/>
            <person name="Schwartz D."/>
            <person name="Kalinowski J."/>
        </authorList>
    </citation>
    <scope>NUCLEOTIDE SEQUENCE [LARGE SCALE GENOMIC DNA]</scope>
    <source>
        <strain evidence="4 5">DSM 7358</strain>
    </source>
</reference>
<accession>U5VT48</accession>
<sequence>MTSTRTRPATVTVATALMAFTATGYLITAIALFGQVGHTRTWAGDKFRDFGGDTGTALVFAESTTVIVAVLTIVAALTLLASAASVRAGSQPGRIFAFTMMAILLLCGISAATRGGTPDFGNNVTMSTSRSNGTVTRTTVSALPESYGSAYRIGSGVFAGLAMLAMIAAIILLTRPSANRWFRPEPLPAGPPAGYRPYAAQPSPPPGHFGAPPPPAQFAGPPPAGTFAGPPPPGAYGGPPPPETFVPVAVPPQPPQWHAGPAPAADSEIAVLTRRHQRGELTDAEYAAGLNRLRGR</sequence>
<keyword evidence="2" id="KW-1133">Transmembrane helix</keyword>
<dbReference type="PROSITE" id="PS50197">
    <property type="entry name" value="BEACH"/>
    <property type="match status" value="1"/>
</dbReference>
<evidence type="ECO:0000259" key="3">
    <source>
        <dbReference type="PROSITE" id="PS50197"/>
    </source>
</evidence>
<feature type="transmembrane region" description="Helical" evidence="2">
    <location>
        <begin position="153"/>
        <end position="173"/>
    </location>
</feature>
<keyword evidence="5" id="KW-1185">Reference proteome</keyword>
<dbReference type="EMBL" id="CP006272">
    <property type="protein sequence ID" value="AGZ39987.1"/>
    <property type="molecule type" value="Genomic_DNA"/>
</dbReference>
<protein>
    <submittedName>
        <fullName evidence="4">Cortactin-binding protein 2</fullName>
    </submittedName>
</protein>
<dbReference type="InterPro" id="IPR000409">
    <property type="entry name" value="BEACH_dom"/>
</dbReference>
<feature type="transmembrane region" description="Helical" evidence="2">
    <location>
        <begin position="57"/>
        <end position="83"/>
    </location>
</feature>
<proteinExistence type="predicted"/>
<keyword evidence="2" id="KW-0812">Transmembrane</keyword>
<dbReference type="Proteomes" id="UP000017746">
    <property type="component" value="Chromosome"/>
</dbReference>
<dbReference type="RefSeq" id="WP_023359518.1">
    <property type="nucleotide sequence ID" value="NC_022657.1"/>
</dbReference>
<dbReference type="AlphaFoldDB" id="U5VT48"/>
<feature type="transmembrane region" description="Helical" evidence="2">
    <location>
        <begin position="12"/>
        <end position="37"/>
    </location>
</feature>
<evidence type="ECO:0000313" key="4">
    <source>
        <dbReference type="EMBL" id="AGZ39987.1"/>
    </source>
</evidence>
<feature type="transmembrane region" description="Helical" evidence="2">
    <location>
        <begin position="95"/>
        <end position="113"/>
    </location>
</feature>
<organism evidence="4 5">
    <name type="scientific">Actinoplanes friuliensis DSM 7358</name>
    <dbReference type="NCBI Taxonomy" id="1246995"/>
    <lineage>
        <taxon>Bacteria</taxon>
        <taxon>Bacillati</taxon>
        <taxon>Actinomycetota</taxon>
        <taxon>Actinomycetes</taxon>
        <taxon>Micromonosporales</taxon>
        <taxon>Micromonosporaceae</taxon>
        <taxon>Actinoplanes</taxon>
    </lineage>
</organism>
<evidence type="ECO:0000256" key="2">
    <source>
        <dbReference type="SAM" id="Phobius"/>
    </source>
</evidence>
<keyword evidence="2" id="KW-0472">Membrane</keyword>
<gene>
    <name evidence="4" type="ORF">AFR_08490</name>
</gene>
<dbReference type="HOGENOM" id="CLU_938853_0_0_11"/>
<dbReference type="PATRIC" id="fig|1246995.3.peg.1728"/>